<protein>
    <submittedName>
        <fullName evidence="8">LexA repressor</fullName>
        <ecNumber evidence="8">3.4.21.88</ecNumber>
    </submittedName>
</protein>
<keyword evidence="3 8" id="KW-0378">Hydrolase</keyword>
<dbReference type="SUPFAM" id="SSF51306">
    <property type="entry name" value="LexA/Signal peptidase"/>
    <property type="match status" value="1"/>
</dbReference>
<evidence type="ECO:0000256" key="6">
    <source>
        <dbReference type="ARBA" id="ARBA00023236"/>
    </source>
</evidence>
<dbReference type="GO" id="GO:0006281">
    <property type="term" value="P:DNA repair"/>
    <property type="evidence" value="ECO:0007669"/>
    <property type="project" value="UniProtKB-KW"/>
</dbReference>
<dbReference type="InterPro" id="IPR015927">
    <property type="entry name" value="Peptidase_S24_S26A/B/C"/>
</dbReference>
<proteinExistence type="inferred from homology"/>
<dbReference type="GO" id="GO:0009432">
    <property type="term" value="P:SOS response"/>
    <property type="evidence" value="ECO:0007669"/>
    <property type="project" value="UniProtKB-KW"/>
</dbReference>
<organism evidence="8">
    <name type="scientific">bioreactor metagenome</name>
    <dbReference type="NCBI Taxonomy" id="1076179"/>
    <lineage>
        <taxon>unclassified sequences</taxon>
        <taxon>metagenomes</taxon>
        <taxon>ecological metagenomes</taxon>
    </lineage>
</organism>
<dbReference type="GO" id="GO:0006355">
    <property type="term" value="P:regulation of DNA-templated transcription"/>
    <property type="evidence" value="ECO:0007669"/>
    <property type="project" value="InterPro"/>
</dbReference>
<dbReference type="Pfam" id="PF00717">
    <property type="entry name" value="Peptidase_S24"/>
    <property type="match status" value="1"/>
</dbReference>
<dbReference type="GO" id="GO:0004252">
    <property type="term" value="F:serine-type endopeptidase activity"/>
    <property type="evidence" value="ECO:0007669"/>
    <property type="project" value="UniProtKB-EC"/>
</dbReference>
<accession>A0A645CEB4</accession>
<dbReference type="GO" id="GO:0003677">
    <property type="term" value="F:DNA binding"/>
    <property type="evidence" value="ECO:0007669"/>
    <property type="project" value="InterPro"/>
</dbReference>
<gene>
    <name evidence="8" type="primary">lexA_40</name>
    <name evidence="8" type="ORF">SDC9_122256</name>
</gene>
<dbReference type="PANTHER" id="PTHR33516:SF2">
    <property type="entry name" value="LEXA REPRESSOR-RELATED"/>
    <property type="match status" value="1"/>
</dbReference>
<dbReference type="InterPro" id="IPR036286">
    <property type="entry name" value="LexA/Signal_pep-like_sf"/>
</dbReference>
<evidence type="ECO:0000259" key="7">
    <source>
        <dbReference type="Pfam" id="PF00717"/>
    </source>
</evidence>
<keyword evidence="5" id="KW-0234">DNA repair</keyword>
<keyword evidence="6" id="KW-0742">SOS response</keyword>
<dbReference type="EC" id="3.4.21.88" evidence="8"/>
<evidence type="ECO:0000256" key="4">
    <source>
        <dbReference type="ARBA" id="ARBA00022813"/>
    </source>
</evidence>
<keyword evidence="2" id="KW-0227">DNA damage</keyword>
<dbReference type="PANTHER" id="PTHR33516">
    <property type="entry name" value="LEXA REPRESSOR"/>
    <property type="match status" value="1"/>
</dbReference>
<evidence type="ECO:0000313" key="8">
    <source>
        <dbReference type="EMBL" id="MPM75264.1"/>
    </source>
</evidence>
<sequence length="333" mass="37991">MLKEAEKNSSEKYTHIFIDNSEILTGLQLKVVRKLLWDKPYSNFVIVENKVDNLWEYSYFNSHKSIKGIDGEKYKTIKFKEKLEPKEEGLSIDKLIEVNTPREADSLLKIFVSSGEETLREQSHVTSLNEKDGSLLDVKLDEQKFNETLSEQEMISEKKKMRNLYMDYFNFRDIRHKMEYDFAVDSGSSREVILDPNGSGETLGEDELRSVPVYSDIAAGEPILISDEFEGNFSVPTYWLKGVKDAFMLKVKGDSMIGANIHHGDYVLIRQQAIANNNDIVAVDLDGNATLKRLSIKKDGIFLLPENPKYDPIKIESEDAMIMGTAIGVISRR</sequence>
<dbReference type="Gene3D" id="2.10.109.10">
    <property type="entry name" value="Umud Fragment, subunit A"/>
    <property type="match status" value="1"/>
</dbReference>
<evidence type="ECO:0000256" key="1">
    <source>
        <dbReference type="ARBA" id="ARBA00007484"/>
    </source>
</evidence>
<name>A0A645CEB4_9ZZZZ</name>
<dbReference type="PRINTS" id="PR00726">
    <property type="entry name" value="LEXASERPTASE"/>
</dbReference>
<feature type="domain" description="Peptidase S24/S26A/S26B/S26C" evidence="7">
    <location>
        <begin position="212"/>
        <end position="327"/>
    </location>
</feature>
<keyword evidence="4" id="KW-0068">Autocatalytic cleavage</keyword>
<evidence type="ECO:0000256" key="3">
    <source>
        <dbReference type="ARBA" id="ARBA00022801"/>
    </source>
</evidence>
<dbReference type="InterPro" id="IPR050077">
    <property type="entry name" value="LexA_repressor"/>
</dbReference>
<dbReference type="EMBL" id="VSSQ01026512">
    <property type="protein sequence ID" value="MPM75264.1"/>
    <property type="molecule type" value="Genomic_DNA"/>
</dbReference>
<comment type="similarity">
    <text evidence="1">Belongs to the peptidase S24 family.</text>
</comment>
<evidence type="ECO:0000256" key="5">
    <source>
        <dbReference type="ARBA" id="ARBA00023204"/>
    </source>
</evidence>
<evidence type="ECO:0000256" key="2">
    <source>
        <dbReference type="ARBA" id="ARBA00022763"/>
    </source>
</evidence>
<dbReference type="InterPro" id="IPR006197">
    <property type="entry name" value="Peptidase_S24_LexA"/>
</dbReference>
<comment type="caution">
    <text evidence="8">The sequence shown here is derived from an EMBL/GenBank/DDBJ whole genome shotgun (WGS) entry which is preliminary data.</text>
</comment>
<dbReference type="InterPro" id="IPR039418">
    <property type="entry name" value="LexA-like"/>
</dbReference>
<dbReference type="CDD" id="cd06529">
    <property type="entry name" value="S24_LexA-like"/>
    <property type="match status" value="1"/>
</dbReference>
<dbReference type="AlphaFoldDB" id="A0A645CEB4"/>
<reference evidence="8" key="1">
    <citation type="submission" date="2019-08" db="EMBL/GenBank/DDBJ databases">
        <authorList>
            <person name="Kucharzyk K."/>
            <person name="Murdoch R.W."/>
            <person name="Higgins S."/>
            <person name="Loffler F."/>
        </authorList>
    </citation>
    <scope>NUCLEOTIDE SEQUENCE</scope>
</reference>